<dbReference type="SUPFAM" id="SSF82199">
    <property type="entry name" value="SET domain"/>
    <property type="match status" value="1"/>
</dbReference>
<dbReference type="EMBL" id="AWGH01000032">
    <property type="protein sequence ID" value="ODN86322.1"/>
    <property type="molecule type" value="Genomic_DNA"/>
</dbReference>
<feature type="domain" description="SET" evidence="1">
    <location>
        <begin position="421"/>
        <end position="628"/>
    </location>
</feature>
<dbReference type="PROSITE" id="PS50280">
    <property type="entry name" value="SET"/>
    <property type="match status" value="1"/>
</dbReference>
<protein>
    <recommendedName>
        <fullName evidence="1">SET domain-containing protein</fullName>
    </recommendedName>
</protein>
<dbReference type="InterPro" id="IPR001214">
    <property type="entry name" value="SET_dom"/>
</dbReference>
<reference evidence="2 3" key="1">
    <citation type="submission" date="2016-06" db="EMBL/GenBank/DDBJ databases">
        <title>Evolution of pathogenesis and genome organization in the Tremellales.</title>
        <authorList>
            <person name="Cuomo C."/>
            <person name="Litvintseva A."/>
            <person name="Heitman J."/>
            <person name="Chen Y."/>
            <person name="Sun S."/>
            <person name="Springer D."/>
            <person name="Dromer F."/>
            <person name="Young S."/>
            <person name="Zeng Q."/>
            <person name="Chapman S."/>
            <person name="Gujja S."/>
            <person name="Saif S."/>
            <person name="Birren B."/>
        </authorList>
    </citation>
    <scope>NUCLEOTIDE SEQUENCE [LARGE SCALE GENOMIC DNA]</scope>
    <source>
        <strain evidence="2 3">CBS 7118</strain>
    </source>
</reference>
<dbReference type="Proteomes" id="UP000094819">
    <property type="component" value="Unassembled WGS sequence"/>
</dbReference>
<dbReference type="Pfam" id="PF00856">
    <property type="entry name" value="SET"/>
    <property type="match status" value="1"/>
</dbReference>
<dbReference type="RefSeq" id="XP_019028699.1">
    <property type="nucleotide sequence ID" value="XM_019179343.1"/>
</dbReference>
<dbReference type="OrthoDB" id="2567960at2759"/>
<keyword evidence="3" id="KW-1185">Reference proteome</keyword>
<dbReference type="GeneID" id="30196552"/>
<dbReference type="InterPro" id="IPR046341">
    <property type="entry name" value="SET_dom_sf"/>
</dbReference>
<evidence type="ECO:0000313" key="2">
    <source>
        <dbReference type="EMBL" id="ODN86322.1"/>
    </source>
</evidence>
<dbReference type="InterPro" id="IPR011990">
    <property type="entry name" value="TPR-like_helical_dom_sf"/>
</dbReference>
<evidence type="ECO:0000259" key="1">
    <source>
        <dbReference type="PROSITE" id="PS50280"/>
    </source>
</evidence>
<accession>A0A1E3ICI7</accession>
<comment type="caution">
    <text evidence="2">The sequence shown here is derived from an EMBL/GenBank/DDBJ whole genome shotgun (WGS) entry which is preliminary data.</text>
</comment>
<dbReference type="PANTHER" id="PTHR47643">
    <property type="entry name" value="TPR DOMAIN PROTEIN (AFU_ORTHOLOGUE AFUA_5G12710)"/>
    <property type="match status" value="1"/>
</dbReference>
<organism evidence="2 3">
    <name type="scientific">Cryptococcus wingfieldii CBS 7118</name>
    <dbReference type="NCBI Taxonomy" id="1295528"/>
    <lineage>
        <taxon>Eukaryota</taxon>
        <taxon>Fungi</taxon>
        <taxon>Dikarya</taxon>
        <taxon>Basidiomycota</taxon>
        <taxon>Agaricomycotina</taxon>
        <taxon>Tremellomycetes</taxon>
        <taxon>Tremellales</taxon>
        <taxon>Cryptococcaceae</taxon>
        <taxon>Cryptococcus</taxon>
    </lineage>
</organism>
<gene>
    <name evidence="2" type="ORF">L198_07341</name>
</gene>
<dbReference type="AlphaFoldDB" id="A0A1E3ICI7"/>
<name>A0A1E3ICI7_9TREE</name>
<dbReference type="InterPro" id="IPR053209">
    <property type="entry name" value="Gramillin-biosynth_MTr"/>
</dbReference>
<dbReference type="SUPFAM" id="SSF48452">
    <property type="entry name" value="TPR-like"/>
    <property type="match status" value="1"/>
</dbReference>
<proteinExistence type="predicted"/>
<dbReference type="CDD" id="cd20071">
    <property type="entry name" value="SET_SMYD"/>
    <property type="match status" value="1"/>
</dbReference>
<dbReference type="Gene3D" id="2.170.270.10">
    <property type="entry name" value="SET domain"/>
    <property type="match status" value="1"/>
</dbReference>
<dbReference type="PANTHER" id="PTHR47643:SF2">
    <property type="entry name" value="TPR DOMAIN PROTEIN (AFU_ORTHOLOGUE AFUA_5G12710)"/>
    <property type="match status" value="1"/>
</dbReference>
<evidence type="ECO:0000313" key="3">
    <source>
        <dbReference type="Proteomes" id="UP000094819"/>
    </source>
</evidence>
<sequence length="670" mass="75448">MQPPAPFRFLTTGKSITIPWADHNAFSESLSYAAARIDHHTTIDDGCKNLMIPQFKIAYDQHVLEGMHAGERLRDLNPDLFMTRQHALDWDTGFPQDTIFFYVDSRTTKVYSTIWDGMKCIQRPLGDLQMIEAGDMVMNRVHEDRMIIGKVITPVKSDLCLSFYLELPSGTTFLVLITYPTPIPHFSLPPTTTLAQLYPPGSILAIKSPLIGFNANGGYVIKVNMPHEIEELHPSDPVLRGIKWEAGLEEEAPMGWMGYRKLGKEAMGKKNPLVALRFYSLALSDPAVKATPIKTFTLLLDRAEAYSTLHLHGSAYRNAHRARESVEKNDNIPLTPGQTDRLCFRLARAALGLRLYTTALQALQHASPRSYLSPELKKVRQKVEMRMEEKESGVYDWLTIFRESLETASPAELDIPDYTSPACHVAHIPGSGRGVLATRDITPGELLMVSKAIAPSRFQLDAPKVYINCYDAESRSHVPHMTYMWVYRLLHKIYDDPSVVPVLDGFSSSGKVPPTEQLPQLEDEDARLKLLFAPVPSELSLDAFRQVSKTNAYGGWSIPAKGTGFDKGLNDEAARKCNKEVGVLLHGMPALINHSCWPNMTECWYGDMMVLRASKHMSAGDQLFMSYNRNEPSYTGRRATLLNWDFECSCFCQNWRTPCQCLYSSLRQYS</sequence>